<protein>
    <recommendedName>
        <fullName evidence="5">FAD/NAD(P)-binding domain-containing protein</fullName>
    </recommendedName>
</protein>
<dbReference type="OrthoDB" id="202203at2759"/>
<organism evidence="6 7">
    <name type="scientific">[Candida] subhashii</name>
    <dbReference type="NCBI Taxonomy" id="561895"/>
    <lineage>
        <taxon>Eukaryota</taxon>
        <taxon>Fungi</taxon>
        <taxon>Dikarya</taxon>
        <taxon>Ascomycota</taxon>
        <taxon>Saccharomycotina</taxon>
        <taxon>Pichiomycetes</taxon>
        <taxon>Debaryomycetaceae</taxon>
        <taxon>Spathaspora</taxon>
    </lineage>
</organism>
<keyword evidence="7" id="KW-1185">Reference proteome</keyword>
<evidence type="ECO:0000313" key="6">
    <source>
        <dbReference type="EMBL" id="KAG7663168.1"/>
    </source>
</evidence>
<evidence type="ECO:0000256" key="2">
    <source>
        <dbReference type="ARBA" id="ARBA00022630"/>
    </source>
</evidence>
<evidence type="ECO:0000256" key="4">
    <source>
        <dbReference type="ARBA" id="ARBA00023002"/>
    </source>
</evidence>
<evidence type="ECO:0000259" key="5">
    <source>
        <dbReference type="Pfam" id="PF07992"/>
    </source>
</evidence>
<feature type="domain" description="FAD/NAD(P)-binding" evidence="5">
    <location>
        <begin position="7"/>
        <end position="293"/>
    </location>
</feature>
<dbReference type="InterPro" id="IPR023753">
    <property type="entry name" value="FAD/NAD-binding_dom"/>
</dbReference>
<dbReference type="GO" id="GO:0005737">
    <property type="term" value="C:cytoplasm"/>
    <property type="evidence" value="ECO:0007669"/>
    <property type="project" value="TreeGrafter"/>
</dbReference>
<evidence type="ECO:0000313" key="7">
    <source>
        <dbReference type="Proteomes" id="UP000694255"/>
    </source>
</evidence>
<dbReference type="GO" id="GO:0050660">
    <property type="term" value="F:flavin adenine dinucleotide binding"/>
    <property type="evidence" value="ECO:0007669"/>
    <property type="project" value="TreeGrafter"/>
</dbReference>
<dbReference type="GO" id="GO:0004174">
    <property type="term" value="F:electron-transferring-flavoprotein dehydrogenase activity"/>
    <property type="evidence" value="ECO:0007669"/>
    <property type="project" value="TreeGrafter"/>
</dbReference>
<name>A0A8J5UHR9_9ASCO</name>
<dbReference type="PANTHER" id="PTHR43735">
    <property type="entry name" value="APOPTOSIS-INDUCING FACTOR 1"/>
    <property type="match status" value="1"/>
</dbReference>
<evidence type="ECO:0000256" key="3">
    <source>
        <dbReference type="ARBA" id="ARBA00022827"/>
    </source>
</evidence>
<comment type="similarity">
    <text evidence="1">Belongs to the FAD-dependent oxidoreductase family.</text>
</comment>
<dbReference type="Pfam" id="PF07992">
    <property type="entry name" value="Pyr_redox_2"/>
    <property type="match status" value="1"/>
</dbReference>
<sequence>MTVNSKKIIILGGSYGAILALRTLLSRNNNPSDISLSISIISPNDYTYFNIATPRLLIEPESVEKVVFSITEIISHLCANNPSHNVEHVQGSVREVDLEERKVYLYKSDISYDYDNLIVATGTRMESSVFKLDNIRDQNYSIQQLKSLVENIKEADSIAVVGGGITGVEVAAELASNYGKDKTIDLYTGNKYPLPELKEYHRNIVIDKLTDFGAQIINNEKVGISKDFKSITLSDGTKKEYSLIIPAFKHTPNTEFLPDSVLSTSGYVYTDGHLRLTQYHKVIVLGDILEMAMSSVVDLMYSQKAVFEATVDLEIFEQKSVQLREYQKCDTSYRFVVPLGKDGGIGAMFGFPLPNFVVRFAKARNYFIPKAKEFLGY</sequence>
<reference evidence="6 7" key="1">
    <citation type="journal article" date="2021" name="DNA Res.">
        <title>Genome analysis of Candida subhashii reveals its hybrid nature and dual mitochondrial genome conformations.</title>
        <authorList>
            <person name="Mixao V."/>
            <person name="Hegedusova E."/>
            <person name="Saus E."/>
            <person name="Pryszcz L.P."/>
            <person name="Cillingova A."/>
            <person name="Nosek J."/>
            <person name="Gabaldon T."/>
        </authorList>
    </citation>
    <scope>NUCLEOTIDE SEQUENCE [LARGE SCALE GENOMIC DNA]</scope>
    <source>
        <strain evidence="6 7">CBS 10753</strain>
    </source>
</reference>
<gene>
    <name evidence="6" type="ORF">J8A68_003346</name>
</gene>
<comment type="caution">
    <text evidence="6">The sequence shown here is derived from an EMBL/GenBank/DDBJ whole genome shotgun (WGS) entry which is preliminary data.</text>
</comment>
<keyword evidence="2" id="KW-0285">Flavoprotein</keyword>
<accession>A0A8J5UHR9</accession>
<keyword evidence="4" id="KW-0560">Oxidoreductase</keyword>
<dbReference type="PANTHER" id="PTHR43735:SF3">
    <property type="entry name" value="FERROPTOSIS SUPPRESSOR PROTEIN 1"/>
    <property type="match status" value="1"/>
</dbReference>
<proteinExistence type="inferred from homology"/>
<keyword evidence="3" id="KW-0274">FAD</keyword>
<dbReference type="EMBL" id="JAGSYN010000144">
    <property type="protein sequence ID" value="KAG7663168.1"/>
    <property type="molecule type" value="Genomic_DNA"/>
</dbReference>
<dbReference type="RefSeq" id="XP_049263400.1">
    <property type="nucleotide sequence ID" value="XM_049407193.1"/>
</dbReference>
<dbReference type="GeneID" id="73470147"/>
<dbReference type="AlphaFoldDB" id="A0A8J5UHR9"/>
<dbReference type="Proteomes" id="UP000694255">
    <property type="component" value="Unassembled WGS sequence"/>
</dbReference>
<evidence type="ECO:0000256" key="1">
    <source>
        <dbReference type="ARBA" id="ARBA00006442"/>
    </source>
</evidence>